<organism evidence="1 2">
    <name type="scientific">Cylindrodendrum hubeiense</name>
    <dbReference type="NCBI Taxonomy" id="595255"/>
    <lineage>
        <taxon>Eukaryota</taxon>
        <taxon>Fungi</taxon>
        <taxon>Dikarya</taxon>
        <taxon>Ascomycota</taxon>
        <taxon>Pezizomycotina</taxon>
        <taxon>Sordariomycetes</taxon>
        <taxon>Hypocreomycetidae</taxon>
        <taxon>Hypocreales</taxon>
        <taxon>Nectriaceae</taxon>
        <taxon>Cylindrodendrum</taxon>
    </lineage>
</organism>
<accession>A0A9P5HLA5</accession>
<dbReference type="EMBL" id="JAANBB010000014">
    <property type="protein sequence ID" value="KAF7556187.1"/>
    <property type="molecule type" value="Genomic_DNA"/>
</dbReference>
<keyword evidence="2" id="KW-1185">Reference proteome</keyword>
<dbReference type="OrthoDB" id="4500473at2759"/>
<evidence type="ECO:0000313" key="1">
    <source>
        <dbReference type="EMBL" id="KAF7556187.1"/>
    </source>
</evidence>
<sequence length="288" mass="31604">MSSRVKHYFLAPIGNPAEGPIRLGNIVSAPRLADDPLNEDHVPLSSVSMDVVDHTEHSYDFGININNGSRVGVWASFLQTLGLGGDVTVEGSNENSEQWACESMRTISFTPKLDYITKCLEDEGVQNYMRVNKPWFGTSRLYMVTGIKVAYGASSTVRYAQSRGFHLRFGVDLTGLGIPLTIGPEFGRTNTLSVRQSQEGAEPFVFAFRLRRIKITGKGNIHHEQYDKGTVLGIKEDEVDESDVKFEVIVEGVEDDDADGSEFQLDSNDAVDEASPVGIECTCAASED</sequence>
<proteinExistence type="predicted"/>
<comment type="caution">
    <text evidence="1">The sequence shown here is derived from an EMBL/GenBank/DDBJ whole genome shotgun (WGS) entry which is preliminary data.</text>
</comment>
<reference evidence="1" key="1">
    <citation type="submission" date="2020-03" db="EMBL/GenBank/DDBJ databases">
        <title>Draft Genome Sequence of Cylindrodendrum hubeiense.</title>
        <authorList>
            <person name="Buettner E."/>
            <person name="Kellner H."/>
        </authorList>
    </citation>
    <scope>NUCLEOTIDE SEQUENCE</scope>
    <source>
        <strain evidence="1">IHI 201604</strain>
    </source>
</reference>
<name>A0A9P5HLA5_9HYPO</name>
<dbReference type="AlphaFoldDB" id="A0A9P5HLA5"/>
<dbReference type="Proteomes" id="UP000722485">
    <property type="component" value="Unassembled WGS sequence"/>
</dbReference>
<gene>
    <name evidence="1" type="ORF">G7Z17_g1664</name>
</gene>
<evidence type="ECO:0000313" key="2">
    <source>
        <dbReference type="Proteomes" id="UP000722485"/>
    </source>
</evidence>
<protein>
    <submittedName>
        <fullName evidence="1">Uncharacterized protein</fullName>
    </submittedName>
</protein>